<dbReference type="Proteomes" id="UP000236454">
    <property type="component" value="Unassembled WGS sequence"/>
</dbReference>
<feature type="transmembrane region" description="Helical" evidence="1">
    <location>
        <begin position="185"/>
        <end position="203"/>
    </location>
</feature>
<protein>
    <submittedName>
        <fullName evidence="2">Uncharacterized protein</fullName>
    </submittedName>
</protein>
<name>A0A1I6XPA8_9FLAO</name>
<reference evidence="2 3" key="1">
    <citation type="submission" date="2016-10" db="EMBL/GenBank/DDBJ databases">
        <authorList>
            <person name="de Groot N.N."/>
        </authorList>
    </citation>
    <scope>NUCLEOTIDE SEQUENCE [LARGE SCALE GENOMIC DNA]</scope>
    <source>
        <strain evidence="2 3">CGMCC 1.7005</strain>
    </source>
</reference>
<keyword evidence="1" id="KW-0812">Transmembrane</keyword>
<dbReference type="OrthoDB" id="886421at2"/>
<organism evidence="2 3">
    <name type="scientific">Lishizhenia tianjinensis</name>
    <dbReference type="NCBI Taxonomy" id="477690"/>
    <lineage>
        <taxon>Bacteria</taxon>
        <taxon>Pseudomonadati</taxon>
        <taxon>Bacteroidota</taxon>
        <taxon>Flavobacteriia</taxon>
        <taxon>Flavobacteriales</taxon>
        <taxon>Crocinitomicaceae</taxon>
        <taxon>Lishizhenia</taxon>
    </lineage>
</organism>
<keyword evidence="3" id="KW-1185">Reference proteome</keyword>
<evidence type="ECO:0000313" key="2">
    <source>
        <dbReference type="EMBL" id="SFT40235.1"/>
    </source>
</evidence>
<keyword evidence="1" id="KW-1133">Transmembrane helix</keyword>
<evidence type="ECO:0000313" key="3">
    <source>
        <dbReference type="Proteomes" id="UP000236454"/>
    </source>
</evidence>
<gene>
    <name evidence="2" type="ORF">SAMN05216474_0361</name>
</gene>
<proteinExistence type="predicted"/>
<dbReference type="RefSeq" id="WP_090245679.1">
    <property type="nucleotide sequence ID" value="NZ_FPAS01000001.1"/>
</dbReference>
<dbReference type="AlphaFoldDB" id="A0A1I6XPA8"/>
<sequence>MSTFTKRYFDPKDEHKHLTLVWEQGYRNIHIYYFKKLIQVIEDPVELKRGTWFDSEDVGKVSLAFTQDRPMKIELKVNGKKYRTVNKLKRELPNFVLLRALFIMFATTRAIGIMSVVNSINLWTFWEILVYNGIFFTGYLLSAILIKSYPKVFYVGTSLYAFMVLLHILSWVNVYPLGIRLDYDVFTSIFFFIIQAMVLSYFIRELKAIRKYIAPKKPQQEDVLIDDI</sequence>
<feature type="transmembrane region" description="Helical" evidence="1">
    <location>
        <begin position="123"/>
        <end position="145"/>
    </location>
</feature>
<accession>A0A1I6XPA8</accession>
<dbReference type="EMBL" id="FPAS01000001">
    <property type="protein sequence ID" value="SFT40235.1"/>
    <property type="molecule type" value="Genomic_DNA"/>
</dbReference>
<keyword evidence="1" id="KW-0472">Membrane</keyword>
<feature type="transmembrane region" description="Helical" evidence="1">
    <location>
        <begin position="96"/>
        <end position="117"/>
    </location>
</feature>
<feature type="transmembrane region" description="Helical" evidence="1">
    <location>
        <begin position="152"/>
        <end position="173"/>
    </location>
</feature>
<evidence type="ECO:0000256" key="1">
    <source>
        <dbReference type="SAM" id="Phobius"/>
    </source>
</evidence>